<proteinExistence type="predicted"/>
<evidence type="ECO:0000256" key="1">
    <source>
        <dbReference type="SAM" id="Phobius"/>
    </source>
</evidence>
<dbReference type="GeneID" id="81125320"/>
<sequence length="129" mass="13480">MSRTDDVVDVLRYPDGRVVAVPAGDGRIVAAADAAGRADDARRLGVSVALLAVLGYALLVVNNLLYGVVAASLLYVVFRSAGVTGDDAGPTLLAEDAPADAAAEVFDVDARYGHEFAEERHAATEREPR</sequence>
<dbReference type="RefSeq" id="WP_284030487.1">
    <property type="nucleotide sequence ID" value="NZ_CP126154.1"/>
</dbReference>
<accession>A0ABD5W9H3</accession>
<dbReference type="AlphaFoldDB" id="A0ABD5W9H3"/>
<keyword evidence="1" id="KW-0472">Membrane</keyword>
<organism evidence="2 3">
    <name type="scientific">Halobaculum lipolyticum</name>
    <dbReference type="NCBI Taxonomy" id="3032001"/>
    <lineage>
        <taxon>Archaea</taxon>
        <taxon>Methanobacteriati</taxon>
        <taxon>Methanobacteriota</taxon>
        <taxon>Stenosarchaea group</taxon>
        <taxon>Halobacteria</taxon>
        <taxon>Halobacteriales</taxon>
        <taxon>Haloferacaceae</taxon>
        <taxon>Halobaculum</taxon>
    </lineage>
</organism>
<evidence type="ECO:0000313" key="3">
    <source>
        <dbReference type="Proteomes" id="UP001596461"/>
    </source>
</evidence>
<keyword evidence="1" id="KW-0812">Transmembrane</keyword>
<reference evidence="2 3" key="1">
    <citation type="journal article" date="2019" name="Int. J. Syst. Evol. Microbiol.">
        <title>The Global Catalogue of Microorganisms (GCM) 10K type strain sequencing project: providing services to taxonomists for standard genome sequencing and annotation.</title>
        <authorList>
            <consortium name="The Broad Institute Genomics Platform"/>
            <consortium name="The Broad Institute Genome Sequencing Center for Infectious Disease"/>
            <person name="Wu L."/>
            <person name="Ma J."/>
        </authorList>
    </citation>
    <scope>NUCLEOTIDE SEQUENCE [LARGE SCALE GENOMIC DNA]</scope>
    <source>
        <strain evidence="2 3">DT31</strain>
    </source>
</reference>
<keyword evidence="3" id="KW-1185">Reference proteome</keyword>
<gene>
    <name evidence="2" type="ORF">ACFQL9_07940</name>
</gene>
<dbReference type="Proteomes" id="UP001596461">
    <property type="component" value="Unassembled WGS sequence"/>
</dbReference>
<evidence type="ECO:0000313" key="2">
    <source>
        <dbReference type="EMBL" id="MFC7069568.1"/>
    </source>
</evidence>
<comment type="caution">
    <text evidence="2">The sequence shown here is derived from an EMBL/GenBank/DDBJ whole genome shotgun (WGS) entry which is preliminary data.</text>
</comment>
<feature type="transmembrane region" description="Helical" evidence="1">
    <location>
        <begin position="53"/>
        <end position="78"/>
    </location>
</feature>
<protein>
    <submittedName>
        <fullName evidence="2">Uncharacterized protein</fullName>
    </submittedName>
</protein>
<dbReference type="EMBL" id="JBHTAH010000005">
    <property type="protein sequence ID" value="MFC7069568.1"/>
    <property type="molecule type" value="Genomic_DNA"/>
</dbReference>
<keyword evidence="1" id="KW-1133">Transmembrane helix</keyword>
<name>A0ABD5W9H3_9EURY</name>